<evidence type="ECO:0000313" key="5">
    <source>
        <dbReference type="Proteomes" id="UP001150569"/>
    </source>
</evidence>
<dbReference type="Pfam" id="PF00501">
    <property type="entry name" value="AMP-binding"/>
    <property type="match status" value="1"/>
</dbReference>
<dbReference type="OrthoDB" id="1700726at2759"/>
<dbReference type="Gene3D" id="3.40.50.12780">
    <property type="entry name" value="N-terminal domain of ligase-like"/>
    <property type="match status" value="2"/>
</dbReference>
<keyword evidence="4" id="KW-0436">Ligase</keyword>
<dbReference type="PANTHER" id="PTHR43272:SF33">
    <property type="entry name" value="AMP-BINDING DOMAIN-CONTAINING PROTEIN-RELATED"/>
    <property type="match status" value="1"/>
</dbReference>
<keyword evidence="2" id="KW-0067">ATP-binding</keyword>
<dbReference type="GO" id="GO:0016020">
    <property type="term" value="C:membrane"/>
    <property type="evidence" value="ECO:0007669"/>
    <property type="project" value="TreeGrafter"/>
</dbReference>
<dbReference type="EC" id="6.2.1.3" evidence="4"/>
<organism evidence="4 5">
    <name type="scientific">Tieghemiomyces parasiticus</name>
    <dbReference type="NCBI Taxonomy" id="78921"/>
    <lineage>
        <taxon>Eukaryota</taxon>
        <taxon>Fungi</taxon>
        <taxon>Fungi incertae sedis</taxon>
        <taxon>Zoopagomycota</taxon>
        <taxon>Kickxellomycotina</taxon>
        <taxon>Dimargaritomycetes</taxon>
        <taxon>Dimargaritales</taxon>
        <taxon>Dimargaritaceae</taxon>
        <taxon>Tieghemiomyces</taxon>
    </lineage>
</organism>
<protein>
    <submittedName>
        <fullName evidence="4">Medium-chain fatty acid-CoA ligase faa2</fullName>
        <ecNumber evidence="4">6.2.1.3</ecNumber>
    </submittedName>
</protein>
<dbReference type="PROSITE" id="PS00455">
    <property type="entry name" value="AMP_BINDING"/>
    <property type="match status" value="1"/>
</dbReference>
<dbReference type="EMBL" id="JANBPT010000846">
    <property type="protein sequence ID" value="KAJ1912290.1"/>
    <property type="molecule type" value="Genomic_DNA"/>
</dbReference>
<dbReference type="InterPro" id="IPR042099">
    <property type="entry name" value="ANL_N_sf"/>
</dbReference>
<dbReference type="GO" id="GO:0005783">
    <property type="term" value="C:endoplasmic reticulum"/>
    <property type="evidence" value="ECO:0007669"/>
    <property type="project" value="TreeGrafter"/>
</dbReference>
<dbReference type="Proteomes" id="UP001150569">
    <property type="component" value="Unassembled WGS sequence"/>
</dbReference>
<evidence type="ECO:0000256" key="2">
    <source>
        <dbReference type="ARBA" id="ARBA00022840"/>
    </source>
</evidence>
<keyword evidence="1" id="KW-0547">Nucleotide-binding</keyword>
<comment type="caution">
    <text evidence="4">The sequence shown here is derived from an EMBL/GenBank/DDBJ whole genome shotgun (WGS) entry which is preliminary data.</text>
</comment>
<dbReference type="GO" id="GO:0005524">
    <property type="term" value="F:ATP binding"/>
    <property type="evidence" value="ECO:0007669"/>
    <property type="project" value="UniProtKB-KW"/>
</dbReference>
<dbReference type="InterPro" id="IPR020845">
    <property type="entry name" value="AMP-binding_CS"/>
</dbReference>
<dbReference type="SUPFAM" id="SSF56801">
    <property type="entry name" value="Acetyl-CoA synthetase-like"/>
    <property type="match status" value="1"/>
</dbReference>
<feature type="domain" description="AMP-dependent synthetase/ligase" evidence="3">
    <location>
        <begin position="67"/>
        <end position="447"/>
    </location>
</feature>
<evidence type="ECO:0000313" key="4">
    <source>
        <dbReference type="EMBL" id="KAJ1912290.1"/>
    </source>
</evidence>
<reference evidence="4" key="1">
    <citation type="submission" date="2022-07" db="EMBL/GenBank/DDBJ databases">
        <title>Phylogenomic reconstructions and comparative analyses of Kickxellomycotina fungi.</title>
        <authorList>
            <person name="Reynolds N.K."/>
            <person name="Stajich J.E."/>
            <person name="Barry K."/>
            <person name="Grigoriev I.V."/>
            <person name="Crous P."/>
            <person name="Smith M.E."/>
        </authorList>
    </citation>
    <scope>NUCLEOTIDE SEQUENCE</scope>
    <source>
        <strain evidence="4">RSA 861</strain>
    </source>
</reference>
<dbReference type="PANTHER" id="PTHR43272">
    <property type="entry name" value="LONG-CHAIN-FATTY-ACID--COA LIGASE"/>
    <property type="match status" value="1"/>
</dbReference>
<evidence type="ECO:0000259" key="3">
    <source>
        <dbReference type="Pfam" id="PF00501"/>
    </source>
</evidence>
<name>A0A9W8DNV9_9FUNG</name>
<dbReference type="AlphaFoldDB" id="A0A9W8DNV9"/>
<dbReference type="GO" id="GO:0004467">
    <property type="term" value="F:long-chain fatty acid-CoA ligase activity"/>
    <property type="evidence" value="ECO:0007669"/>
    <property type="project" value="UniProtKB-EC"/>
</dbReference>
<proteinExistence type="predicted"/>
<keyword evidence="5" id="KW-1185">Reference proteome</keyword>
<sequence length="642" mass="72097">MENFLQSVEVPYAPEIEGETKPRRWAGLRDRPMTKPRPEFTSTYDNFKRANAAFGNNPFIGQREMVNGKAGPYVWQTYHEVFERTENFGSGLAYLGLHPQDNLGIFANNCPEWVIAEQAGYMYNYVSVPIHDTLGEEAMRHIISQTELQFLCTTENKALAILKDDSLGPYCQQLIIIDSIGQDLIQLAERRKIHLMYFADIERLGAEHRTPPSPGGLSDLATICYTSGTTGVPKGAMLTHRNILTSVAVAENMIHEGQFFGARIGFSQGDILKVMDDIAELKPTIFIGVPRILNRIYDKVWAAVNTRGGLRGLLFRLAVASKLRGLEYGRTSHWMWDRMVFKKIRTLLGGECKLIVSGSAPLSPDVMDFLRIAFNTIVLQGYGQTETVAVLTITDPKDRTAGTVGPPQPCNEVKLVDVPALNYTTRDRPYPRGEICVRGPNVFHGYYRAPEQTAEVLSPDGWLRTGDVGMWDDQGRLIVIDRVKNIFKLAQGEYVAPERVENLYLTHPLVNQLFLHGDPLETYTIAVLVPEPDVLRELVAEHQLDAGTRYSTYEAASKHRSQIPVHLYIDPEVRQMVVRELTAHAKMNGAKGFECFRNVYLEAEPFSAENGLMSSSHKLKRPAARAHYAAQINAMYGELTKH</sequence>
<dbReference type="InterPro" id="IPR000873">
    <property type="entry name" value="AMP-dep_synth/lig_dom"/>
</dbReference>
<evidence type="ECO:0000256" key="1">
    <source>
        <dbReference type="ARBA" id="ARBA00022741"/>
    </source>
</evidence>
<accession>A0A9W8DNV9</accession>
<gene>
    <name evidence="4" type="primary">FAA2_5</name>
    <name evidence="4" type="ORF">IWQ60_009728</name>
</gene>